<evidence type="ECO:0000256" key="1">
    <source>
        <dbReference type="SAM" id="Coils"/>
    </source>
</evidence>
<dbReference type="AlphaFoldDB" id="G0UX23"/>
<feature type="region of interest" description="Disordered" evidence="2">
    <location>
        <begin position="322"/>
        <end position="355"/>
    </location>
</feature>
<protein>
    <recommendedName>
        <fullName evidence="4">Elks delta-like protein</fullName>
    </recommendedName>
</protein>
<feature type="compositionally biased region" description="Basic and acidic residues" evidence="2">
    <location>
        <begin position="267"/>
        <end position="276"/>
    </location>
</feature>
<proteinExistence type="predicted"/>
<dbReference type="VEuPathDB" id="TriTrypDB:TcIL3000_10_7130"/>
<feature type="coiled-coil region" evidence="1">
    <location>
        <begin position="2"/>
        <end position="126"/>
    </location>
</feature>
<feature type="coiled-coil region" evidence="1">
    <location>
        <begin position="232"/>
        <end position="259"/>
    </location>
</feature>
<gene>
    <name evidence="3" type="ORF">TCIL3000_10_7130</name>
</gene>
<organism evidence="3">
    <name type="scientific">Trypanosoma congolense (strain IL3000)</name>
    <dbReference type="NCBI Taxonomy" id="1068625"/>
    <lineage>
        <taxon>Eukaryota</taxon>
        <taxon>Discoba</taxon>
        <taxon>Euglenozoa</taxon>
        <taxon>Kinetoplastea</taxon>
        <taxon>Metakinetoplastina</taxon>
        <taxon>Trypanosomatida</taxon>
        <taxon>Trypanosomatidae</taxon>
        <taxon>Trypanosoma</taxon>
        <taxon>Nannomonas</taxon>
    </lineage>
</organism>
<reference evidence="3" key="1">
    <citation type="journal article" date="2012" name="Proc. Natl. Acad. Sci. U.S.A.">
        <title>Antigenic diversity is generated by distinct evolutionary mechanisms in African trypanosome species.</title>
        <authorList>
            <person name="Jackson A.P."/>
            <person name="Berry A."/>
            <person name="Aslett M."/>
            <person name="Allison H.C."/>
            <person name="Burton P."/>
            <person name="Vavrova-Anderson J."/>
            <person name="Brown R."/>
            <person name="Browne H."/>
            <person name="Corton N."/>
            <person name="Hauser H."/>
            <person name="Gamble J."/>
            <person name="Gilderthorp R."/>
            <person name="Marcello L."/>
            <person name="McQuillan J."/>
            <person name="Otto T.D."/>
            <person name="Quail M.A."/>
            <person name="Sanders M.J."/>
            <person name="van Tonder A."/>
            <person name="Ginger M.L."/>
            <person name="Field M.C."/>
            <person name="Barry J.D."/>
            <person name="Hertz-Fowler C."/>
            <person name="Berriman M."/>
        </authorList>
    </citation>
    <scope>NUCLEOTIDE SEQUENCE</scope>
    <source>
        <strain evidence="3">IL3000</strain>
    </source>
</reference>
<evidence type="ECO:0000256" key="2">
    <source>
        <dbReference type="SAM" id="MobiDB-lite"/>
    </source>
</evidence>
<dbReference type="EMBL" id="HE575323">
    <property type="protein sequence ID" value="CCC93940.1"/>
    <property type="molecule type" value="Genomic_DNA"/>
</dbReference>
<evidence type="ECO:0008006" key="4">
    <source>
        <dbReference type="Google" id="ProtNLM"/>
    </source>
</evidence>
<feature type="region of interest" description="Disordered" evidence="2">
    <location>
        <begin position="265"/>
        <end position="288"/>
    </location>
</feature>
<evidence type="ECO:0000313" key="3">
    <source>
        <dbReference type="EMBL" id="CCC93940.1"/>
    </source>
</evidence>
<name>G0UX23_TRYCI</name>
<accession>G0UX23</accession>
<sequence>MDDNQKTSIKQLKQQLMELEQALLAQERLIQERTQKMQSLSTSIVETENSVEEGKEGLRTAEKVLKEAIQNNVIVRNERARLEEEAGRYMEHDEYMKRLSEADADLNEVETHIEGLVMQINNLSRTPNSGKALQRVTLVRLIAMLNDLHSSLQRSIQSVPHEEDNRAREVLKAIRELSRERERTYGHCLRKKREVMGVMELKKQKAEELLLESKRNIALLRDIHEETTLNTVEKIQKERRMLTEELENMKKTNMLLRDALSNAEFSRSADRGDTDKAQPSVWADAAPRCSADTQKEHLREHLKHLEDKVSQLKCTTDELRESMKSQMEKNTLKLKDLRHQVRSRQNETHRLENENRKLKSLCDSLASTLESK</sequence>
<keyword evidence="1" id="KW-0175">Coiled coil</keyword>